<evidence type="ECO:0000256" key="2">
    <source>
        <dbReference type="ARBA" id="ARBA00023125"/>
    </source>
</evidence>
<feature type="domain" description="HTH araC/xylS-type" evidence="5">
    <location>
        <begin position="285"/>
        <end position="383"/>
    </location>
</feature>
<evidence type="ECO:0000259" key="6">
    <source>
        <dbReference type="PROSITE" id="PS50110"/>
    </source>
</evidence>
<name>A0ABR8T2Z1_9BACL</name>
<dbReference type="SUPFAM" id="SSF52172">
    <property type="entry name" value="CheY-like"/>
    <property type="match status" value="1"/>
</dbReference>
<dbReference type="SMART" id="SM00448">
    <property type="entry name" value="REC"/>
    <property type="match status" value="1"/>
</dbReference>
<keyword evidence="4" id="KW-0597">Phosphoprotein</keyword>
<dbReference type="PROSITE" id="PS00041">
    <property type="entry name" value="HTH_ARAC_FAMILY_1"/>
    <property type="match status" value="1"/>
</dbReference>
<comment type="caution">
    <text evidence="7">The sequence shown here is derived from an EMBL/GenBank/DDBJ whole genome shotgun (WGS) entry which is preliminary data.</text>
</comment>
<keyword evidence="8" id="KW-1185">Reference proteome</keyword>
<dbReference type="InterPro" id="IPR001789">
    <property type="entry name" value="Sig_transdc_resp-reg_receiver"/>
</dbReference>
<evidence type="ECO:0000313" key="7">
    <source>
        <dbReference type="EMBL" id="MBD7970112.1"/>
    </source>
</evidence>
<dbReference type="PANTHER" id="PTHR43280">
    <property type="entry name" value="ARAC-FAMILY TRANSCRIPTIONAL REGULATOR"/>
    <property type="match status" value="1"/>
</dbReference>
<dbReference type="PRINTS" id="PR00032">
    <property type="entry name" value="HTHARAC"/>
</dbReference>
<dbReference type="InterPro" id="IPR011006">
    <property type="entry name" value="CheY-like_superfamily"/>
</dbReference>
<dbReference type="InterPro" id="IPR018062">
    <property type="entry name" value="HTH_AraC-typ_CS"/>
</dbReference>
<dbReference type="PANTHER" id="PTHR43280:SF2">
    <property type="entry name" value="HTH-TYPE TRANSCRIPTIONAL REGULATOR EXSA"/>
    <property type="match status" value="1"/>
</dbReference>
<protein>
    <submittedName>
        <fullName evidence="7">Response regulator</fullName>
    </submittedName>
</protein>
<evidence type="ECO:0000256" key="3">
    <source>
        <dbReference type="ARBA" id="ARBA00023163"/>
    </source>
</evidence>
<keyword evidence="2" id="KW-0238">DNA-binding</keyword>
<evidence type="ECO:0000313" key="8">
    <source>
        <dbReference type="Proteomes" id="UP000608071"/>
    </source>
</evidence>
<dbReference type="Gene3D" id="1.10.10.60">
    <property type="entry name" value="Homeodomain-like"/>
    <property type="match status" value="2"/>
</dbReference>
<dbReference type="EMBL" id="JACSQL010000010">
    <property type="protein sequence ID" value="MBD7970112.1"/>
    <property type="molecule type" value="Genomic_DNA"/>
</dbReference>
<keyword evidence="1" id="KW-0805">Transcription regulation</keyword>
<evidence type="ECO:0000259" key="5">
    <source>
        <dbReference type="PROSITE" id="PS01124"/>
    </source>
</evidence>
<dbReference type="SMART" id="SM00342">
    <property type="entry name" value="HTH_ARAC"/>
    <property type="match status" value="1"/>
</dbReference>
<dbReference type="PROSITE" id="PS50110">
    <property type="entry name" value="RESPONSE_REGULATORY"/>
    <property type="match status" value="1"/>
</dbReference>
<evidence type="ECO:0000256" key="4">
    <source>
        <dbReference type="PROSITE-ProRule" id="PRU00169"/>
    </source>
</evidence>
<accession>A0ABR8T2Z1</accession>
<gene>
    <name evidence="7" type="ORF">H9647_18785</name>
</gene>
<dbReference type="SUPFAM" id="SSF46689">
    <property type="entry name" value="Homeodomain-like"/>
    <property type="match status" value="2"/>
</dbReference>
<dbReference type="PROSITE" id="PS01124">
    <property type="entry name" value="HTH_ARAC_FAMILY_2"/>
    <property type="match status" value="1"/>
</dbReference>
<organism evidence="7 8">
    <name type="scientific">Paenibacillus gallinarum</name>
    <dbReference type="NCBI Taxonomy" id="2762232"/>
    <lineage>
        <taxon>Bacteria</taxon>
        <taxon>Bacillati</taxon>
        <taxon>Bacillota</taxon>
        <taxon>Bacilli</taxon>
        <taxon>Bacillales</taxon>
        <taxon>Paenibacillaceae</taxon>
        <taxon>Paenibacillus</taxon>
    </lineage>
</organism>
<keyword evidence="3" id="KW-0804">Transcription</keyword>
<feature type="domain" description="Response regulatory" evidence="6">
    <location>
        <begin position="2"/>
        <end position="119"/>
    </location>
</feature>
<dbReference type="Gene3D" id="3.40.50.2300">
    <property type="match status" value="1"/>
</dbReference>
<dbReference type="InterPro" id="IPR020449">
    <property type="entry name" value="Tscrpt_reg_AraC-type_HTH"/>
</dbReference>
<dbReference type="Proteomes" id="UP000608071">
    <property type="component" value="Unassembled WGS sequence"/>
</dbReference>
<feature type="modified residue" description="4-aspartylphosphate" evidence="4">
    <location>
        <position position="54"/>
    </location>
</feature>
<reference evidence="7 8" key="1">
    <citation type="submission" date="2020-08" db="EMBL/GenBank/DDBJ databases">
        <title>A Genomic Blueprint of the Chicken Gut Microbiome.</title>
        <authorList>
            <person name="Gilroy R."/>
            <person name="Ravi A."/>
            <person name="Getino M."/>
            <person name="Pursley I."/>
            <person name="Horton D.L."/>
            <person name="Alikhan N.-F."/>
            <person name="Baker D."/>
            <person name="Gharbi K."/>
            <person name="Hall N."/>
            <person name="Watson M."/>
            <person name="Adriaenssens E.M."/>
            <person name="Foster-Nyarko E."/>
            <person name="Jarju S."/>
            <person name="Secka A."/>
            <person name="Antonio M."/>
            <person name="Oren A."/>
            <person name="Chaudhuri R."/>
            <person name="La Ragione R.M."/>
            <person name="Hildebrand F."/>
            <person name="Pallen M.J."/>
        </authorList>
    </citation>
    <scope>NUCLEOTIDE SEQUENCE [LARGE SCALE GENOMIC DNA]</scope>
    <source>
        <strain evidence="7 8">Sa2BVA9</strain>
    </source>
</reference>
<dbReference type="InterPro" id="IPR018060">
    <property type="entry name" value="HTH_AraC"/>
</dbReference>
<sequence>MKALIVDDENNVRKIIRFLGQWEKHGITDIFEAKNGIEAKQIIDLECPEIILTDVKMPKNNGIELIEWLGAISYPGKVIMISGFDDYSYMRKALQHGCVDYLMKPIEDQLLNEALTRAVNAWKLEEEERRNVESGFYEEVKSFRLNREITSACNGESFDLDAIASSLPQADAYDLTLMYFYQTHHSGPYIQHLSRELDARRLGNAYTLQTDPHVSVILSAVGQFFEVEEWITQQFDIPVRLVSGYSIRSLQEIASSYQSAQRSMAEQNYRAIHRLADLDDARRMQDIVTFVEEHYMEELSLDKLSTRFFLSREHISRRFKQKVGMTLSSYVIQLRINQAKQWLIETDEKMYSIALKLGYQDEIYFSKLFKKHVGKTPIEYRNIERQNRITGEIRMANV</sequence>
<dbReference type="CDD" id="cd17536">
    <property type="entry name" value="REC_YesN-like"/>
    <property type="match status" value="1"/>
</dbReference>
<proteinExistence type="predicted"/>
<dbReference type="Pfam" id="PF00072">
    <property type="entry name" value="Response_reg"/>
    <property type="match status" value="1"/>
</dbReference>
<evidence type="ECO:0000256" key="1">
    <source>
        <dbReference type="ARBA" id="ARBA00023015"/>
    </source>
</evidence>
<dbReference type="RefSeq" id="WP_191802855.1">
    <property type="nucleotide sequence ID" value="NZ_JACSQL010000010.1"/>
</dbReference>
<dbReference type="InterPro" id="IPR009057">
    <property type="entry name" value="Homeodomain-like_sf"/>
</dbReference>
<dbReference type="Pfam" id="PF12833">
    <property type="entry name" value="HTH_18"/>
    <property type="match status" value="1"/>
</dbReference>